<keyword evidence="2" id="KW-1185">Reference proteome</keyword>
<dbReference type="RefSeq" id="WP_080915638.1">
    <property type="nucleotide sequence ID" value="NZ_CP020472.1"/>
</dbReference>
<gene>
    <name evidence="1" type="ORF">SJ2017_1925</name>
</gene>
<name>A0ABM6JLE5_9GAMM</name>
<dbReference type="Pfam" id="PF13646">
    <property type="entry name" value="HEAT_2"/>
    <property type="match status" value="1"/>
</dbReference>
<evidence type="ECO:0008006" key="3">
    <source>
        <dbReference type="Google" id="ProtNLM"/>
    </source>
</evidence>
<protein>
    <recommendedName>
        <fullName evidence="3">HEAT repeat domain-containing protein</fullName>
    </recommendedName>
</protein>
<accession>A0ABM6JLE5</accession>
<reference evidence="1 2" key="1">
    <citation type="submission" date="2017-03" db="EMBL/GenBank/DDBJ databases">
        <title>Genome sequencing of Shewanella japonica KCTC 22435.</title>
        <authorList>
            <person name="Kim K.M."/>
        </authorList>
    </citation>
    <scope>NUCLEOTIDE SEQUENCE [LARGE SCALE GENOMIC DNA]</scope>
    <source>
        <strain evidence="1 2">KCTC 22435</strain>
    </source>
</reference>
<dbReference type="InterPro" id="IPR011989">
    <property type="entry name" value="ARM-like"/>
</dbReference>
<dbReference type="Gene3D" id="1.25.10.10">
    <property type="entry name" value="Leucine-rich Repeat Variant"/>
    <property type="match status" value="1"/>
</dbReference>
<organism evidence="1 2">
    <name type="scientific">Shewanella japonica</name>
    <dbReference type="NCBI Taxonomy" id="93973"/>
    <lineage>
        <taxon>Bacteria</taxon>
        <taxon>Pseudomonadati</taxon>
        <taxon>Pseudomonadota</taxon>
        <taxon>Gammaproteobacteria</taxon>
        <taxon>Alteromonadales</taxon>
        <taxon>Shewanellaceae</taxon>
        <taxon>Shewanella</taxon>
    </lineage>
</organism>
<proteinExistence type="predicted"/>
<dbReference type="Proteomes" id="UP000191820">
    <property type="component" value="Chromosome"/>
</dbReference>
<dbReference type="EMBL" id="CP020472">
    <property type="protein sequence ID" value="ARD22227.1"/>
    <property type="molecule type" value="Genomic_DNA"/>
</dbReference>
<evidence type="ECO:0000313" key="2">
    <source>
        <dbReference type="Proteomes" id="UP000191820"/>
    </source>
</evidence>
<dbReference type="SUPFAM" id="SSF48371">
    <property type="entry name" value="ARM repeat"/>
    <property type="match status" value="1"/>
</dbReference>
<sequence length="315" mass="35337">MDITNKRVQLSAFTVVLLILVASLFSSIAGYRYAVISLKGNQFITAAEEAHHLASELHLGNSKENKRALQSRSFAKFDVNTLPNNAINEFTTSCQLLVGLDNKLNNLNTELNFIELLGEINSIKNTQAKSLVINMVVDESIGFNERVAKGLYDFVLDNPDDEIAFEILEQKFSHKITSEQRQALRRQLHAMTQPEYIKRAIQLTSQTGAMTDAETQSFNLEYQPFYDSPYAEVRAAAIEVIGLVQREDEIELLEQALFDVDNDVSNAALTVIGQRQLNDPQLINALTMLHAQNGHSLATEHQQHIEALLYEFGVI</sequence>
<dbReference type="InterPro" id="IPR016024">
    <property type="entry name" value="ARM-type_fold"/>
</dbReference>
<evidence type="ECO:0000313" key="1">
    <source>
        <dbReference type="EMBL" id="ARD22227.1"/>
    </source>
</evidence>